<evidence type="ECO:0000259" key="5">
    <source>
        <dbReference type="Pfam" id="PF25944"/>
    </source>
</evidence>
<dbReference type="PANTHER" id="PTHR30158">
    <property type="entry name" value="ACRA/E-RELATED COMPONENT OF DRUG EFFLUX TRANSPORTER"/>
    <property type="match status" value="1"/>
</dbReference>
<dbReference type="Gene3D" id="2.40.50.100">
    <property type="match status" value="1"/>
</dbReference>
<dbReference type="Gene3D" id="2.40.30.170">
    <property type="match status" value="1"/>
</dbReference>
<dbReference type="RefSeq" id="WP_070127277.1">
    <property type="nucleotide sequence ID" value="NZ_MDHN01000041.1"/>
</dbReference>
<dbReference type="Gene3D" id="1.10.287.470">
    <property type="entry name" value="Helix hairpin bin"/>
    <property type="match status" value="1"/>
</dbReference>
<dbReference type="Pfam" id="PF25967">
    <property type="entry name" value="RND-MFP_C"/>
    <property type="match status" value="1"/>
</dbReference>
<dbReference type="Pfam" id="PF25944">
    <property type="entry name" value="Beta-barrel_RND"/>
    <property type="match status" value="1"/>
</dbReference>
<evidence type="ECO:0000259" key="6">
    <source>
        <dbReference type="Pfam" id="PF25967"/>
    </source>
</evidence>
<dbReference type="Proteomes" id="UP000175691">
    <property type="component" value="Unassembled WGS sequence"/>
</dbReference>
<dbReference type="SUPFAM" id="SSF111369">
    <property type="entry name" value="HlyD-like secretion proteins"/>
    <property type="match status" value="1"/>
</dbReference>
<dbReference type="InterPro" id="IPR058625">
    <property type="entry name" value="MdtA-like_BSH"/>
</dbReference>
<dbReference type="InterPro" id="IPR058627">
    <property type="entry name" value="MdtA-like_C"/>
</dbReference>
<gene>
    <name evidence="7" type="ORF">BFC18_20415</name>
</gene>
<comment type="similarity">
    <text evidence="2">Belongs to the membrane fusion protein (MFP) (TC 8.A.1) family.</text>
</comment>
<organism evidence="7 8">
    <name type="scientific">Alteromonas confluentis</name>
    <dbReference type="NCBI Taxonomy" id="1656094"/>
    <lineage>
        <taxon>Bacteria</taxon>
        <taxon>Pseudomonadati</taxon>
        <taxon>Pseudomonadota</taxon>
        <taxon>Gammaproteobacteria</taxon>
        <taxon>Alteromonadales</taxon>
        <taxon>Alteromonadaceae</taxon>
        <taxon>Alteromonas/Salinimonas group</taxon>
        <taxon>Alteromonas</taxon>
    </lineage>
</organism>
<feature type="domain" description="Multidrug resistance protein MdtA-like alpha-helical hairpin" evidence="3">
    <location>
        <begin position="105"/>
        <end position="173"/>
    </location>
</feature>
<reference evidence="7 8" key="1">
    <citation type="submission" date="2016-08" db="EMBL/GenBank/DDBJ databases">
        <authorList>
            <person name="Seilhamer J.J."/>
        </authorList>
    </citation>
    <scope>NUCLEOTIDE SEQUENCE [LARGE SCALE GENOMIC DNA]</scope>
    <source>
        <strain evidence="7 8">KCTC 42603</strain>
    </source>
</reference>
<dbReference type="Gene3D" id="2.40.420.20">
    <property type="match status" value="1"/>
</dbReference>
<feature type="domain" description="Multidrug resistance protein MdtA-like C-terminal permuted SH3" evidence="6">
    <location>
        <begin position="302"/>
        <end position="361"/>
    </location>
</feature>
<dbReference type="Pfam" id="PF25917">
    <property type="entry name" value="BSH_RND"/>
    <property type="match status" value="1"/>
</dbReference>
<dbReference type="InterPro" id="IPR058624">
    <property type="entry name" value="MdtA-like_HH"/>
</dbReference>
<dbReference type="PANTHER" id="PTHR30158:SF26">
    <property type="entry name" value="RESISTANCE-NODULATION-CELL DIVISION (RND) MULTIDRUG EFFLUX MEMBRANE FUSION PROTEIN MEXE"/>
    <property type="match status" value="1"/>
</dbReference>
<dbReference type="EMBL" id="MDHN01000041">
    <property type="protein sequence ID" value="OFC69099.1"/>
    <property type="molecule type" value="Genomic_DNA"/>
</dbReference>
<feature type="domain" description="Multidrug resistance protein MdtA-like barrel-sandwich hybrid" evidence="4">
    <location>
        <begin position="64"/>
        <end position="200"/>
    </location>
</feature>
<dbReference type="GO" id="GO:0005886">
    <property type="term" value="C:plasma membrane"/>
    <property type="evidence" value="ECO:0007669"/>
    <property type="project" value="UniProtKB-SubCell"/>
</dbReference>
<dbReference type="InterPro" id="IPR058626">
    <property type="entry name" value="MdtA-like_b-barrel"/>
</dbReference>
<evidence type="ECO:0000313" key="7">
    <source>
        <dbReference type="EMBL" id="OFC69099.1"/>
    </source>
</evidence>
<dbReference type="AlphaFoldDB" id="A0A1E7Z6B5"/>
<evidence type="ECO:0000313" key="8">
    <source>
        <dbReference type="Proteomes" id="UP000175691"/>
    </source>
</evidence>
<dbReference type="PROSITE" id="PS51257">
    <property type="entry name" value="PROKAR_LIPOPROTEIN"/>
    <property type="match status" value="1"/>
</dbReference>
<feature type="domain" description="Multidrug resistance protein MdtA-like beta-barrel" evidence="5">
    <location>
        <begin position="236"/>
        <end position="293"/>
    </location>
</feature>
<sequence>MSRFITPTLVTSAILASAVLGGCSEAKDPAMQAATAPEVNVANVVSMRLSEWDEFSGRLQAPESVTLIPRISGYVEQILFEEGALVKAGDVLVKIDPRPFEVDVERLQAQLDSAESHMNLTESLFQRGESLVSKNAISQEALDNRRAEWLEAKAQTAAIRAELKQAELSLSYTEVVAPVSGRVSNATITKGNYVSAGSSELTRIVSTEKMYAWFSVDEQTYLQYARNGLINNPKTAAQTVSMGLSGDDDFRYHGAIEFVDNRIDAQTGSIRIRATFRNEDGSLMPGMYSKIRLAGSDVHDGILIDEKAIGTDLNNKFVLVVDSNNTVTYRKIDLGESLGDLRIVENGLSEGESIIVNGLQRVMPGMQITPATVDMADESTLAAIRTSQQQLEPESLALNVSVNGVVVE</sequence>
<name>A0A1E7Z6B5_9ALTE</name>
<evidence type="ECO:0000256" key="1">
    <source>
        <dbReference type="ARBA" id="ARBA00004519"/>
    </source>
</evidence>
<comment type="caution">
    <text evidence="7">The sequence shown here is derived from an EMBL/GenBank/DDBJ whole genome shotgun (WGS) entry which is preliminary data.</text>
</comment>
<accession>A0A1E7Z6B5</accession>
<evidence type="ECO:0000256" key="2">
    <source>
        <dbReference type="ARBA" id="ARBA00009477"/>
    </source>
</evidence>
<evidence type="ECO:0000259" key="4">
    <source>
        <dbReference type="Pfam" id="PF25917"/>
    </source>
</evidence>
<dbReference type="InterPro" id="IPR006143">
    <property type="entry name" value="RND_pump_MFP"/>
</dbReference>
<evidence type="ECO:0000259" key="3">
    <source>
        <dbReference type="Pfam" id="PF25876"/>
    </source>
</evidence>
<dbReference type="GO" id="GO:0022857">
    <property type="term" value="F:transmembrane transporter activity"/>
    <property type="evidence" value="ECO:0007669"/>
    <property type="project" value="InterPro"/>
</dbReference>
<protein>
    <submittedName>
        <fullName evidence="7">Efflux transporter periplasmic adaptor subunit</fullName>
    </submittedName>
</protein>
<dbReference type="NCBIfam" id="TIGR01730">
    <property type="entry name" value="RND_mfp"/>
    <property type="match status" value="1"/>
</dbReference>
<dbReference type="STRING" id="1656094.BFC18_20415"/>
<dbReference type="OrthoDB" id="9816569at2"/>
<dbReference type="GO" id="GO:0046677">
    <property type="term" value="P:response to antibiotic"/>
    <property type="evidence" value="ECO:0007669"/>
    <property type="project" value="TreeGrafter"/>
</dbReference>
<proteinExistence type="inferred from homology"/>
<dbReference type="Pfam" id="PF25876">
    <property type="entry name" value="HH_MFP_RND"/>
    <property type="match status" value="1"/>
</dbReference>
<dbReference type="FunFam" id="2.40.420.20:FF:000001">
    <property type="entry name" value="Efflux RND transporter periplasmic adaptor subunit"/>
    <property type="match status" value="1"/>
</dbReference>
<comment type="subcellular location">
    <subcellularLocation>
        <location evidence="1">Cell inner membrane</location>
        <topology evidence="1">Lipid-anchor</topology>
    </subcellularLocation>
</comment>
<keyword evidence="8" id="KW-1185">Reference proteome</keyword>